<evidence type="ECO:0000256" key="7">
    <source>
        <dbReference type="SAM" id="MobiDB-lite"/>
    </source>
</evidence>
<dbReference type="PROSITE" id="PS00028">
    <property type="entry name" value="ZINC_FINGER_C2H2_1"/>
    <property type="match status" value="1"/>
</dbReference>
<evidence type="ECO:0000313" key="10">
    <source>
        <dbReference type="Proteomes" id="UP001159405"/>
    </source>
</evidence>
<keyword evidence="1" id="KW-0479">Metal-binding</keyword>
<keyword evidence="5" id="KW-0539">Nucleus</keyword>
<evidence type="ECO:0000256" key="2">
    <source>
        <dbReference type="ARBA" id="ARBA00022737"/>
    </source>
</evidence>
<organism evidence="9 10">
    <name type="scientific">Porites lobata</name>
    <dbReference type="NCBI Taxonomy" id="104759"/>
    <lineage>
        <taxon>Eukaryota</taxon>
        <taxon>Metazoa</taxon>
        <taxon>Cnidaria</taxon>
        <taxon>Anthozoa</taxon>
        <taxon>Hexacorallia</taxon>
        <taxon>Scleractinia</taxon>
        <taxon>Fungiina</taxon>
        <taxon>Poritidae</taxon>
        <taxon>Porites</taxon>
    </lineage>
</organism>
<feature type="region of interest" description="Disordered" evidence="7">
    <location>
        <begin position="1"/>
        <end position="22"/>
    </location>
</feature>
<feature type="non-terminal residue" evidence="9">
    <location>
        <position position="651"/>
    </location>
</feature>
<evidence type="ECO:0000256" key="4">
    <source>
        <dbReference type="ARBA" id="ARBA00022833"/>
    </source>
</evidence>
<evidence type="ECO:0000256" key="5">
    <source>
        <dbReference type="ARBA" id="ARBA00023242"/>
    </source>
</evidence>
<dbReference type="PROSITE" id="PS50157">
    <property type="entry name" value="ZINC_FINGER_C2H2_2"/>
    <property type="match status" value="1"/>
</dbReference>
<dbReference type="PANTHER" id="PTHR24388">
    <property type="entry name" value="ZINC FINGER PROTEIN"/>
    <property type="match status" value="1"/>
</dbReference>
<dbReference type="SMART" id="SM00355">
    <property type="entry name" value="ZnF_C2H2"/>
    <property type="match status" value="3"/>
</dbReference>
<sequence>MKVNSGHHSGHPNRNIRYYDSEGNDDDIGEATYPRACPTCGKTIKNRGNFFRHKKRCGTSEHRVQCLYCHKTYSRKDDLKKHVRKVHSEAGKRKAEEPAELLRLELLHSDKVPTLVSDESQQGGAVNTRSMKKDPESVKEDLKPMKDETRAVKRKLEDDMDMSHRLDDGSDDFLVERANRLELSENPLLKANLTFLPYKRQGLKGAVKKEQFSVTFDQLRKPTEEESLGEGLSESLFEAVRNTILNENLQDSTKVHLTLTSKEHSNGTVNSGYLSHVKYGIPVQEFVKRGDYVHAMFESLARKMNSAQNMNPAIGFNATLTFITYPDKGGKGRASKNPNRLPFDLMHKKKDCMIKIKNTDDLCCARAIITMKEYVDGDPDKQYDNLRRGRPIQERLAKQLHQDAGVPEGPCGYEELEKFQAFLGPQGYKIIVVDYVSCACIFQGKVDQYSKVIYLLKHENHYNGLRSMIAFLNRSYFCPDCCKGYDVDDAAHHSCMGRNCASCQRTRSQKNKGGCPDFSPGKKRTIHCNDCQRDFYGPDCFKTHKEPKGKKKVSLCQKLKKCLKCCKVYKVNPKQQHKCYHDTCRHCHEFVEIYNHKCYIQRVEEADDEEHDDDDDDDDEEKKLPPLMVFADIECLIEPTEQGKQLFIADL</sequence>
<dbReference type="InterPro" id="IPR013087">
    <property type="entry name" value="Znf_C2H2_type"/>
</dbReference>
<dbReference type="InterPro" id="IPR050527">
    <property type="entry name" value="Snail/Krueppel_Znf"/>
</dbReference>
<keyword evidence="10" id="KW-1185">Reference proteome</keyword>
<evidence type="ECO:0000256" key="6">
    <source>
        <dbReference type="PROSITE-ProRule" id="PRU00042"/>
    </source>
</evidence>
<dbReference type="EMBL" id="CALNXK010000358">
    <property type="protein sequence ID" value="CAH3183600.1"/>
    <property type="molecule type" value="Genomic_DNA"/>
</dbReference>
<dbReference type="Gene3D" id="3.30.160.60">
    <property type="entry name" value="Classic Zinc Finger"/>
    <property type="match status" value="1"/>
</dbReference>
<evidence type="ECO:0000256" key="1">
    <source>
        <dbReference type="ARBA" id="ARBA00022723"/>
    </source>
</evidence>
<dbReference type="PANTHER" id="PTHR24388:SF104">
    <property type="entry name" value="AT-RICH BINDING PROTEIN-RELATED"/>
    <property type="match status" value="1"/>
</dbReference>
<proteinExistence type="predicted"/>
<comment type="caution">
    <text evidence="9">The sequence shown here is derived from an EMBL/GenBank/DDBJ whole genome shotgun (WGS) entry which is preliminary data.</text>
</comment>
<evidence type="ECO:0000256" key="3">
    <source>
        <dbReference type="ARBA" id="ARBA00022771"/>
    </source>
</evidence>
<feature type="compositionally biased region" description="Polar residues" evidence="7">
    <location>
        <begin position="117"/>
        <end position="129"/>
    </location>
</feature>
<dbReference type="Proteomes" id="UP001159405">
    <property type="component" value="Unassembled WGS sequence"/>
</dbReference>
<evidence type="ECO:0000259" key="8">
    <source>
        <dbReference type="PROSITE" id="PS50157"/>
    </source>
</evidence>
<feature type="compositionally biased region" description="Basic and acidic residues" evidence="7">
    <location>
        <begin position="131"/>
        <end position="142"/>
    </location>
</feature>
<accession>A0ABN8RVU2</accession>
<evidence type="ECO:0000313" key="9">
    <source>
        <dbReference type="EMBL" id="CAH3183600.1"/>
    </source>
</evidence>
<dbReference type="InterPro" id="IPR036236">
    <property type="entry name" value="Znf_C2H2_sf"/>
</dbReference>
<keyword evidence="3 6" id="KW-0863">Zinc-finger</keyword>
<protein>
    <recommendedName>
        <fullName evidence="8">C2H2-type domain-containing protein</fullName>
    </recommendedName>
</protein>
<feature type="region of interest" description="Disordered" evidence="7">
    <location>
        <begin position="117"/>
        <end position="142"/>
    </location>
</feature>
<gene>
    <name evidence="9" type="ORF">PLOB_00028666</name>
</gene>
<keyword evidence="4" id="KW-0862">Zinc</keyword>
<reference evidence="9 10" key="1">
    <citation type="submission" date="2022-05" db="EMBL/GenBank/DDBJ databases">
        <authorList>
            <consortium name="Genoscope - CEA"/>
            <person name="William W."/>
        </authorList>
    </citation>
    <scope>NUCLEOTIDE SEQUENCE [LARGE SCALE GENOMIC DNA]</scope>
</reference>
<feature type="domain" description="C2H2-type" evidence="8">
    <location>
        <begin position="64"/>
        <end position="92"/>
    </location>
</feature>
<keyword evidence="2" id="KW-0677">Repeat</keyword>
<dbReference type="SUPFAM" id="SSF57667">
    <property type="entry name" value="beta-beta-alpha zinc fingers"/>
    <property type="match status" value="1"/>
</dbReference>
<name>A0ABN8RVU2_9CNID</name>